<sequence>MPLPPSRHTWQDMSRLFQDVGNRARTIKSGIKRKIAFDHGHHAEAGSSVTCPNDDGLAERQDHLRRRDAFWRPLFPDKLQSSAARPDLKAVMAPLTFQTYASHTIRSRR</sequence>
<dbReference type="AlphaFoldDB" id="A0A7S3QMM5"/>
<evidence type="ECO:0000313" key="1">
    <source>
        <dbReference type="EMBL" id="CAE0487514.1"/>
    </source>
</evidence>
<gene>
    <name evidence="1" type="ORF">DTER00134_LOCUS2560</name>
</gene>
<dbReference type="EMBL" id="HBIP01005171">
    <property type="protein sequence ID" value="CAE0487514.1"/>
    <property type="molecule type" value="Transcribed_RNA"/>
</dbReference>
<organism evidence="1">
    <name type="scientific">Dunaliella tertiolecta</name>
    <name type="common">Green alga</name>
    <dbReference type="NCBI Taxonomy" id="3047"/>
    <lineage>
        <taxon>Eukaryota</taxon>
        <taxon>Viridiplantae</taxon>
        <taxon>Chlorophyta</taxon>
        <taxon>core chlorophytes</taxon>
        <taxon>Chlorophyceae</taxon>
        <taxon>CS clade</taxon>
        <taxon>Chlamydomonadales</taxon>
        <taxon>Dunaliellaceae</taxon>
        <taxon>Dunaliella</taxon>
    </lineage>
</organism>
<name>A0A7S3QMM5_DUNTE</name>
<proteinExistence type="predicted"/>
<reference evidence="1" key="1">
    <citation type="submission" date="2021-01" db="EMBL/GenBank/DDBJ databases">
        <authorList>
            <person name="Corre E."/>
            <person name="Pelletier E."/>
            <person name="Niang G."/>
            <person name="Scheremetjew M."/>
            <person name="Finn R."/>
            <person name="Kale V."/>
            <person name="Holt S."/>
            <person name="Cochrane G."/>
            <person name="Meng A."/>
            <person name="Brown T."/>
            <person name="Cohen L."/>
        </authorList>
    </citation>
    <scope>NUCLEOTIDE SEQUENCE</scope>
    <source>
        <strain evidence="1">CCMP1320</strain>
    </source>
</reference>
<protein>
    <submittedName>
        <fullName evidence="1">Uncharacterized protein</fullName>
    </submittedName>
</protein>
<accession>A0A7S3QMM5</accession>